<dbReference type="SMART" id="SM00862">
    <property type="entry name" value="Trans_reg_C"/>
    <property type="match status" value="1"/>
</dbReference>
<dbReference type="PROSITE" id="PS51755">
    <property type="entry name" value="OMPR_PHOB"/>
    <property type="match status" value="1"/>
</dbReference>
<dbReference type="SUPFAM" id="SSF46894">
    <property type="entry name" value="C-terminal effector domain of the bipartite response regulators"/>
    <property type="match status" value="1"/>
</dbReference>
<dbReference type="CDD" id="cd06578">
    <property type="entry name" value="HemD"/>
    <property type="match status" value="1"/>
</dbReference>
<dbReference type="SUPFAM" id="SSF69618">
    <property type="entry name" value="HemD-like"/>
    <property type="match status" value="1"/>
</dbReference>
<comment type="caution">
    <text evidence="4">The sequence shown here is derived from an EMBL/GenBank/DDBJ whole genome shotgun (WGS) entry which is preliminary data.</text>
</comment>
<evidence type="ECO:0000313" key="5">
    <source>
        <dbReference type="Proteomes" id="UP001500618"/>
    </source>
</evidence>
<feature type="DNA-binding region" description="OmpR/PhoB-type" evidence="2">
    <location>
        <begin position="283"/>
        <end position="378"/>
    </location>
</feature>
<dbReference type="CDD" id="cd00383">
    <property type="entry name" value="trans_reg_C"/>
    <property type="match status" value="1"/>
</dbReference>
<dbReference type="Pfam" id="PF02602">
    <property type="entry name" value="HEM4"/>
    <property type="match status" value="1"/>
</dbReference>
<dbReference type="RefSeq" id="WP_344312713.1">
    <property type="nucleotide sequence ID" value="NZ_BAAANY010000019.1"/>
</dbReference>
<keyword evidence="1 2" id="KW-0238">DNA-binding</keyword>
<evidence type="ECO:0000256" key="1">
    <source>
        <dbReference type="ARBA" id="ARBA00023125"/>
    </source>
</evidence>
<dbReference type="InterPro" id="IPR003754">
    <property type="entry name" value="4pyrrol_synth_uPrphyn_synth"/>
</dbReference>
<reference evidence="4 5" key="1">
    <citation type="journal article" date="2019" name="Int. J. Syst. Evol. Microbiol.">
        <title>The Global Catalogue of Microorganisms (GCM) 10K type strain sequencing project: providing services to taxonomists for standard genome sequencing and annotation.</title>
        <authorList>
            <consortium name="The Broad Institute Genomics Platform"/>
            <consortium name="The Broad Institute Genome Sequencing Center for Infectious Disease"/>
            <person name="Wu L."/>
            <person name="Ma J."/>
        </authorList>
    </citation>
    <scope>NUCLEOTIDE SEQUENCE [LARGE SCALE GENOMIC DNA]</scope>
    <source>
        <strain evidence="4 5">JCM 14718</strain>
    </source>
</reference>
<dbReference type="PANTHER" id="PTHR40082:SF1">
    <property type="entry name" value="BLR5956 PROTEIN"/>
    <property type="match status" value="1"/>
</dbReference>
<dbReference type="PANTHER" id="PTHR40082">
    <property type="entry name" value="BLR5956 PROTEIN"/>
    <property type="match status" value="1"/>
</dbReference>
<dbReference type="InterPro" id="IPR039793">
    <property type="entry name" value="UROS/Hem4"/>
</dbReference>
<feature type="domain" description="OmpR/PhoB-type" evidence="3">
    <location>
        <begin position="283"/>
        <end position="378"/>
    </location>
</feature>
<sequence>MAHPDSSTAARDLPPLAGFTVGVTAARRREELTSLLTRRGATVIEAPAVKIVPLADDTALWQATQACLTGPLDYVVASTGIGFRSWLEAADGWGVRADLRERISQARLYARGPKAVGAMRSIGLADVWSPPSESSADMLTRLLAEPLAGRRVVVQEHGAPMPDFTSALRAAGAEVICVRVYRWAPPDDVAPLRKLAQAVASASIDAITFTSAPAVLTLLDVAADSGHLDGMLAGLRGPVAAACVGPICAGPLREHGVECVIPERSRLGALVRVLTDQLSTERTRLVRTSNHELRIRGSAVVVDGVPVRLSQRSAAVLRALAVDPGRVLTRAELLTRAWPDSPGEEHAVETTIGRLREALGPAGAAIQTVIKRGYRLAGHSHSVNSGP</sequence>
<dbReference type="InterPro" id="IPR016032">
    <property type="entry name" value="Sig_transdc_resp-reg_C-effctor"/>
</dbReference>
<gene>
    <name evidence="4" type="ORF">GCM10009765_47870</name>
</gene>
<dbReference type="EMBL" id="BAAANY010000019">
    <property type="protein sequence ID" value="GAA1692927.1"/>
    <property type="molecule type" value="Genomic_DNA"/>
</dbReference>
<dbReference type="Proteomes" id="UP001500618">
    <property type="component" value="Unassembled WGS sequence"/>
</dbReference>
<dbReference type="Gene3D" id="1.10.10.10">
    <property type="entry name" value="Winged helix-like DNA-binding domain superfamily/Winged helix DNA-binding domain"/>
    <property type="match status" value="1"/>
</dbReference>
<dbReference type="Pfam" id="PF00486">
    <property type="entry name" value="Trans_reg_C"/>
    <property type="match status" value="1"/>
</dbReference>
<name>A0ABN2HST9_9ACTN</name>
<organism evidence="4 5">
    <name type="scientific">Fodinicola feengrottensis</name>
    <dbReference type="NCBI Taxonomy" id="435914"/>
    <lineage>
        <taxon>Bacteria</taxon>
        <taxon>Bacillati</taxon>
        <taxon>Actinomycetota</taxon>
        <taxon>Actinomycetes</taxon>
        <taxon>Mycobacteriales</taxon>
        <taxon>Fodinicola</taxon>
    </lineage>
</organism>
<evidence type="ECO:0000256" key="2">
    <source>
        <dbReference type="PROSITE-ProRule" id="PRU01091"/>
    </source>
</evidence>
<dbReference type="Gene3D" id="3.40.50.10090">
    <property type="match status" value="2"/>
</dbReference>
<dbReference type="InterPro" id="IPR036388">
    <property type="entry name" value="WH-like_DNA-bd_sf"/>
</dbReference>
<keyword evidence="5" id="KW-1185">Reference proteome</keyword>
<evidence type="ECO:0000313" key="4">
    <source>
        <dbReference type="EMBL" id="GAA1692927.1"/>
    </source>
</evidence>
<dbReference type="InterPro" id="IPR036108">
    <property type="entry name" value="4pyrrol_syn_uPrphyn_synt_sf"/>
</dbReference>
<dbReference type="NCBIfam" id="NF005568">
    <property type="entry name" value="PRK07239.1"/>
    <property type="match status" value="1"/>
</dbReference>
<protein>
    <submittedName>
        <fullName evidence="4">Uroporphyrinogen-III synthase</fullName>
    </submittedName>
</protein>
<accession>A0ABN2HST9</accession>
<proteinExistence type="predicted"/>
<evidence type="ECO:0000259" key="3">
    <source>
        <dbReference type="PROSITE" id="PS51755"/>
    </source>
</evidence>
<dbReference type="InterPro" id="IPR001867">
    <property type="entry name" value="OmpR/PhoB-type_DNA-bd"/>
</dbReference>